<reference evidence="2 3" key="1">
    <citation type="submission" date="2018-04" db="EMBL/GenBank/DDBJ databases">
        <title>The genome of golden apple snail Pomacea canaliculata provides insight into stress tolerance and invasive adaptation.</title>
        <authorList>
            <person name="Liu C."/>
            <person name="Liu B."/>
            <person name="Ren Y."/>
            <person name="Zhang Y."/>
            <person name="Wang H."/>
            <person name="Li S."/>
            <person name="Jiang F."/>
            <person name="Yin L."/>
            <person name="Zhang G."/>
            <person name="Qian W."/>
            <person name="Fan W."/>
        </authorList>
    </citation>
    <scope>NUCLEOTIDE SEQUENCE [LARGE SCALE GENOMIC DNA]</scope>
    <source>
        <strain evidence="2">SZHN2017</strain>
        <tissue evidence="2">Muscle</tissue>
    </source>
</reference>
<gene>
    <name evidence="2" type="ORF">C0Q70_05704</name>
</gene>
<feature type="region of interest" description="Disordered" evidence="1">
    <location>
        <begin position="106"/>
        <end position="130"/>
    </location>
</feature>
<evidence type="ECO:0000256" key="1">
    <source>
        <dbReference type="SAM" id="MobiDB-lite"/>
    </source>
</evidence>
<sequence>MDETLRIPDLWVIAVNPHNDTVRSDLHQTLSSAATAFLSHRDFSVVGTMRFRRMSGCDIVICFQDEELTLCTRTGQLKQCADVNKTPLENFSAKKAPARIKKNRQAVEVATQTSNSDLESYDDDCDENDEPSLQAEEPLLIVCSLVVQTDVERGSPDDLYTKYTASESASLANSGSDCDSTRGTYHQTVTRIQSTMDTTMQPLAPHSTASTDLQNHCLTSAFPRR</sequence>
<comment type="caution">
    <text evidence="2">The sequence shown here is derived from an EMBL/GenBank/DDBJ whole genome shotgun (WGS) entry which is preliminary data.</text>
</comment>
<organism evidence="2 3">
    <name type="scientific">Pomacea canaliculata</name>
    <name type="common">Golden apple snail</name>
    <dbReference type="NCBI Taxonomy" id="400727"/>
    <lineage>
        <taxon>Eukaryota</taxon>
        <taxon>Metazoa</taxon>
        <taxon>Spiralia</taxon>
        <taxon>Lophotrochozoa</taxon>
        <taxon>Mollusca</taxon>
        <taxon>Gastropoda</taxon>
        <taxon>Caenogastropoda</taxon>
        <taxon>Architaenioglossa</taxon>
        <taxon>Ampullarioidea</taxon>
        <taxon>Ampullariidae</taxon>
        <taxon>Pomacea</taxon>
    </lineage>
</organism>
<accession>A0A2T7PLX8</accession>
<name>A0A2T7PLX8_POMCA</name>
<feature type="compositionally biased region" description="Polar residues" evidence="1">
    <location>
        <begin position="201"/>
        <end position="218"/>
    </location>
</feature>
<evidence type="ECO:0000313" key="2">
    <source>
        <dbReference type="EMBL" id="PVD34431.1"/>
    </source>
</evidence>
<dbReference type="Proteomes" id="UP000245119">
    <property type="component" value="Linkage Group LG3"/>
</dbReference>
<dbReference type="AlphaFoldDB" id="A0A2T7PLX8"/>
<proteinExistence type="predicted"/>
<feature type="compositionally biased region" description="Acidic residues" evidence="1">
    <location>
        <begin position="119"/>
        <end position="130"/>
    </location>
</feature>
<evidence type="ECO:0000313" key="3">
    <source>
        <dbReference type="Proteomes" id="UP000245119"/>
    </source>
</evidence>
<keyword evidence="3" id="KW-1185">Reference proteome</keyword>
<dbReference type="EMBL" id="PZQS01000003">
    <property type="protein sequence ID" value="PVD34431.1"/>
    <property type="molecule type" value="Genomic_DNA"/>
</dbReference>
<feature type="region of interest" description="Disordered" evidence="1">
    <location>
        <begin position="201"/>
        <end position="225"/>
    </location>
</feature>
<protein>
    <submittedName>
        <fullName evidence="2">Uncharacterized protein</fullName>
    </submittedName>
</protein>